<sequence>MTEQELIRKQEEGGNETLYLMKVGMFFHAYDAGAFALARLMHYRVKRKARKGGREVLVAGFPADSLPTVAERIAAAGGKVLAKTDTWVEFAGLDATEDATLIDDIPADTKKTVPENPTREWERKIMDYDLSCTTPLDALNFLAGIQKELKNK</sequence>
<dbReference type="RefSeq" id="WP_005825457.1">
    <property type="nucleotide sequence ID" value="NZ_DS362236.1"/>
</dbReference>
<accession>A0ABC9NGC7</accession>
<dbReference type="InterPro" id="IPR016151">
    <property type="entry name" value="DNA_mismatch_repair_MutS_N"/>
</dbReference>
<evidence type="ECO:0000259" key="1">
    <source>
        <dbReference type="Pfam" id="PF01624"/>
    </source>
</evidence>
<dbReference type="Proteomes" id="UP000004110">
    <property type="component" value="Unassembled WGS sequence"/>
</dbReference>
<gene>
    <name evidence="2" type="ORF">BACUNI_00630</name>
</gene>
<reference evidence="2" key="1">
    <citation type="submission" date="2007-06" db="EMBL/GenBank/DDBJ databases">
        <authorList>
            <person name="Fulton L."/>
            <person name="Clifton S."/>
            <person name="Fulton B."/>
            <person name="Xu J."/>
            <person name="Minx P."/>
            <person name="Pepin K.H."/>
            <person name="Johnson M."/>
            <person name="Thiruvilangam P."/>
            <person name="Bhonagiri V."/>
            <person name="Nash W.E."/>
            <person name="Mardis E.R."/>
            <person name="Wilson R.K."/>
        </authorList>
    </citation>
    <scope>NUCLEOTIDE SEQUENCE [LARGE SCALE GENOMIC DNA]</scope>
    <source>
        <strain evidence="2">ATCC 8492</strain>
    </source>
</reference>
<comment type="caution">
    <text evidence="2">The sequence shown here is derived from an EMBL/GenBank/DDBJ whole genome shotgun (WGS) entry which is preliminary data.</text>
</comment>
<dbReference type="Pfam" id="PF01624">
    <property type="entry name" value="MutS_I"/>
    <property type="match status" value="1"/>
</dbReference>
<evidence type="ECO:0000313" key="2">
    <source>
        <dbReference type="EMBL" id="EDO55788.1"/>
    </source>
</evidence>
<organism evidence="2 3">
    <name type="scientific">Bacteroides uniformis (strain ATCC 8492 / DSM 6597 / CCUG 4942 / CIP 103695 / JCM 5828 / KCTC 5204 / NCTC 13054 / VPI 0061)</name>
    <dbReference type="NCBI Taxonomy" id="411479"/>
    <lineage>
        <taxon>Bacteria</taxon>
        <taxon>Pseudomonadati</taxon>
        <taxon>Bacteroidota</taxon>
        <taxon>Bacteroidia</taxon>
        <taxon>Bacteroidales</taxon>
        <taxon>Bacteroidaceae</taxon>
        <taxon>Bacteroides</taxon>
    </lineage>
</organism>
<protein>
    <recommendedName>
        <fullName evidence="1">DNA mismatch repair protein MutS-like N-terminal domain-containing protein</fullName>
    </recommendedName>
</protein>
<dbReference type="SUPFAM" id="SSF55271">
    <property type="entry name" value="DNA repair protein MutS, domain I"/>
    <property type="match status" value="1"/>
</dbReference>
<dbReference type="AlphaFoldDB" id="A0ABC9NGC7"/>
<evidence type="ECO:0000313" key="3">
    <source>
        <dbReference type="Proteomes" id="UP000004110"/>
    </source>
</evidence>
<reference evidence="2" key="2">
    <citation type="submission" date="2013-11" db="EMBL/GenBank/DDBJ databases">
        <title>Draft genome sequence of Bacteroides uniformis (ATCC 8492).</title>
        <authorList>
            <person name="Sudarsanam P."/>
            <person name="Ley R."/>
            <person name="Guruge J."/>
            <person name="Turnbaugh P.J."/>
            <person name="Mahowald M."/>
            <person name="Liep D."/>
            <person name="Gordon J."/>
        </authorList>
    </citation>
    <scope>NUCLEOTIDE SEQUENCE</scope>
    <source>
        <strain evidence="2">ATCC 8492</strain>
    </source>
</reference>
<dbReference type="GeneID" id="99751939"/>
<dbReference type="InterPro" id="IPR007695">
    <property type="entry name" value="DNA_mismatch_repair_MutS-lik_N"/>
</dbReference>
<dbReference type="Gene3D" id="3.40.1170.10">
    <property type="entry name" value="DNA repair protein MutS, domain I"/>
    <property type="match status" value="1"/>
</dbReference>
<dbReference type="EMBL" id="AAYH02000035">
    <property type="protein sequence ID" value="EDO55788.1"/>
    <property type="molecule type" value="Genomic_DNA"/>
</dbReference>
<feature type="domain" description="DNA mismatch repair protein MutS-like N-terminal" evidence="1">
    <location>
        <begin position="15"/>
        <end position="80"/>
    </location>
</feature>
<keyword evidence="3" id="KW-1185">Reference proteome</keyword>
<proteinExistence type="predicted"/>
<name>A0ABC9NGC7_BACUC</name>